<protein>
    <submittedName>
        <fullName evidence="2">Uncharacterized protein</fullName>
    </submittedName>
</protein>
<feature type="compositionally biased region" description="Polar residues" evidence="1">
    <location>
        <begin position="21"/>
        <end position="30"/>
    </location>
</feature>
<name>A0A165U9N1_9AGAM</name>
<dbReference type="STRING" id="1314782.A0A165U9N1"/>
<dbReference type="Proteomes" id="UP000076761">
    <property type="component" value="Unassembled WGS sequence"/>
</dbReference>
<organism evidence="2 3">
    <name type="scientific">Neolentinus lepideus HHB14362 ss-1</name>
    <dbReference type="NCBI Taxonomy" id="1314782"/>
    <lineage>
        <taxon>Eukaryota</taxon>
        <taxon>Fungi</taxon>
        <taxon>Dikarya</taxon>
        <taxon>Basidiomycota</taxon>
        <taxon>Agaricomycotina</taxon>
        <taxon>Agaricomycetes</taxon>
        <taxon>Gloeophyllales</taxon>
        <taxon>Gloeophyllaceae</taxon>
        <taxon>Neolentinus</taxon>
    </lineage>
</organism>
<accession>A0A165U9N1</accession>
<feature type="region of interest" description="Disordered" evidence="1">
    <location>
        <begin position="1"/>
        <end position="39"/>
    </location>
</feature>
<proteinExistence type="predicted"/>
<dbReference type="AlphaFoldDB" id="A0A165U9N1"/>
<reference evidence="2 3" key="1">
    <citation type="journal article" date="2016" name="Mol. Biol. Evol.">
        <title>Comparative Genomics of Early-Diverging Mushroom-Forming Fungi Provides Insights into the Origins of Lignocellulose Decay Capabilities.</title>
        <authorList>
            <person name="Nagy L.G."/>
            <person name="Riley R."/>
            <person name="Tritt A."/>
            <person name="Adam C."/>
            <person name="Daum C."/>
            <person name="Floudas D."/>
            <person name="Sun H."/>
            <person name="Yadav J.S."/>
            <person name="Pangilinan J."/>
            <person name="Larsson K.H."/>
            <person name="Matsuura K."/>
            <person name="Barry K."/>
            <person name="Labutti K."/>
            <person name="Kuo R."/>
            <person name="Ohm R.A."/>
            <person name="Bhattacharya S.S."/>
            <person name="Shirouzu T."/>
            <person name="Yoshinaga Y."/>
            <person name="Martin F.M."/>
            <person name="Grigoriev I.V."/>
            <person name="Hibbett D.S."/>
        </authorList>
    </citation>
    <scope>NUCLEOTIDE SEQUENCE [LARGE SCALE GENOMIC DNA]</scope>
    <source>
        <strain evidence="2 3">HHB14362 ss-1</strain>
    </source>
</reference>
<evidence type="ECO:0000313" key="3">
    <source>
        <dbReference type="Proteomes" id="UP000076761"/>
    </source>
</evidence>
<dbReference type="InParanoid" id="A0A165U9N1"/>
<evidence type="ECO:0000313" key="2">
    <source>
        <dbReference type="EMBL" id="KZT27837.1"/>
    </source>
</evidence>
<dbReference type="OrthoDB" id="3269405at2759"/>
<sequence>MSYRNSAELEGKAPSAVDTIGTPSGDNLSWSDEEQSYSLHHMHQVPPQDNFQHTIYQPEVQPFHQNTIPVDGGYPQWPDIQSASWNPQWSQYSQGSEFHYHASSRQDTLTVRTDVVVPPNSVTSPVYGESPSAYLPPSAATLVDGNAPFRSKLQSPISPASPQIYRPIMSPMVVETNAVQTMDPQSTHQEQLRLWKSVQQTTPGIIPQRMYKPQAANDKKRYIDEIRFDAPIIFRMSGASEDGITVHEALHGHLGNLQNKDDEVFINCGPSVSIRLNWPGYDAWSKQIPTKNWKATPGPITRQKLAKQVARRIEEFIKTTSDKDMDEDGQPQWKVGPHGIQLHDLILVSLHHVSKGSWQPQLRLRL</sequence>
<gene>
    <name evidence="2" type="ORF">NEOLEDRAFT_1130325</name>
</gene>
<dbReference type="EMBL" id="KV425560">
    <property type="protein sequence ID" value="KZT27837.1"/>
    <property type="molecule type" value="Genomic_DNA"/>
</dbReference>
<keyword evidence="3" id="KW-1185">Reference proteome</keyword>
<evidence type="ECO:0000256" key="1">
    <source>
        <dbReference type="SAM" id="MobiDB-lite"/>
    </source>
</evidence>